<keyword evidence="7" id="KW-1185">Reference proteome</keyword>
<dbReference type="InterPro" id="IPR029058">
    <property type="entry name" value="AB_hydrolase_fold"/>
</dbReference>
<protein>
    <submittedName>
        <fullName evidence="6">Class I poly(R)-hydroxyalkanoic acid synthase</fullName>
    </submittedName>
</protein>
<gene>
    <name evidence="6" type="primary">phaC</name>
    <name evidence="6" type="ORF">PZA18_05705</name>
</gene>
<evidence type="ECO:0000256" key="3">
    <source>
        <dbReference type="ARBA" id="ARBA00022679"/>
    </source>
</evidence>
<evidence type="ECO:0000259" key="5">
    <source>
        <dbReference type="Pfam" id="PF07167"/>
    </source>
</evidence>
<dbReference type="PANTHER" id="PTHR36837:SF5">
    <property type="entry name" value="POLY-3-HYDROXYBUTYRATE SYNTHASE"/>
    <property type="match status" value="1"/>
</dbReference>
<dbReference type="NCBIfam" id="TIGR01838">
    <property type="entry name" value="PHA_synth_I"/>
    <property type="match status" value="1"/>
</dbReference>
<keyword evidence="4" id="KW-0012">Acyltransferase</keyword>
<comment type="caution">
    <text evidence="6">The sequence shown here is derived from an EMBL/GenBank/DDBJ whole genome shotgun (WGS) entry which is preliminary data.</text>
</comment>
<feature type="domain" description="Poly-beta-hydroxybutyrate polymerase N-terminal" evidence="5">
    <location>
        <begin position="107"/>
        <end position="278"/>
    </location>
</feature>
<dbReference type="InterPro" id="IPR010963">
    <property type="entry name" value="PHA_synth_I"/>
</dbReference>
<accession>A0ABT7DTZ2</accession>
<evidence type="ECO:0000313" key="6">
    <source>
        <dbReference type="EMBL" id="MDK2123542.1"/>
    </source>
</evidence>
<evidence type="ECO:0000256" key="2">
    <source>
        <dbReference type="ARBA" id="ARBA00022490"/>
    </source>
</evidence>
<keyword evidence="2" id="KW-0963">Cytoplasm</keyword>
<reference evidence="6" key="1">
    <citation type="submission" date="2023-03" db="EMBL/GenBank/DDBJ databases">
        <title>Chitinimonas shenzhenensis gen. nov., sp. nov., a novel member of family Burkholderiaceae isolated from activated sludge collected in Shen Zhen, China.</title>
        <authorList>
            <person name="Wang X."/>
        </authorList>
    </citation>
    <scope>NUCLEOTIDE SEQUENCE</scope>
    <source>
        <strain evidence="6">DQS-5</strain>
    </source>
</reference>
<keyword evidence="3" id="KW-0808">Transferase</keyword>
<organism evidence="6 7">
    <name type="scientific">Parachitinimonas caeni</name>
    <dbReference type="NCBI Taxonomy" id="3031301"/>
    <lineage>
        <taxon>Bacteria</taxon>
        <taxon>Pseudomonadati</taxon>
        <taxon>Pseudomonadota</taxon>
        <taxon>Betaproteobacteria</taxon>
        <taxon>Neisseriales</taxon>
        <taxon>Chitinibacteraceae</taxon>
        <taxon>Parachitinimonas</taxon>
    </lineage>
</organism>
<comment type="subcellular location">
    <subcellularLocation>
        <location evidence="1">Cytoplasm</location>
    </subcellularLocation>
</comment>
<dbReference type="InterPro" id="IPR010941">
    <property type="entry name" value="PhaC_N"/>
</dbReference>
<evidence type="ECO:0000256" key="1">
    <source>
        <dbReference type="ARBA" id="ARBA00004496"/>
    </source>
</evidence>
<evidence type="ECO:0000313" key="7">
    <source>
        <dbReference type="Proteomes" id="UP001172778"/>
    </source>
</evidence>
<dbReference type="Gene3D" id="3.40.50.1820">
    <property type="entry name" value="alpha/beta hydrolase"/>
    <property type="match status" value="1"/>
</dbReference>
<dbReference type="PANTHER" id="PTHR36837">
    <property type="entry name" value="POLY(3-HYDROXYALKANOATE) POLYMERASE SUBUNIT PHAC"/>
    <property type="match status" value="1"/>
</dbReference>
<dbReference type="EMBL" id="JARRAF010000005">
    <property type="protein sequence ID" value="MDK2123542.1"/>
    <property type="molecule type" value="Genomic_DNA"/>
</dbReference>
<proteinExistence type="predicted"/>
<sequence>MTSPSSPQPNLEDNLQRWNELCAKAQKLMSDQFQRMAAGERPLSIPDPEIVAATFGRWWQQAAGNPQPLIKNQMAFWLDYAELWQRSLGQWWLARPAEPVAAPPAGDKRFKDEMWAQNALFDFTKQAYLLASRHIQTTVDDVEGLDPHTAQQVAFYTRQLVDALAPTNFVATNPAALKATLETGGENLISGLSHMLEDLERNNGRLMPKMTDLDAFRLGENIATTPGKVVFRNALIELIQYAPSTEKVHQRPLLVVPPWINKFYILDLKPKNSLIKWLVDQGHTTFVISWVNPDETLRHKNFEDYLREGTLAALKAIEEETGQHQVNVAAYCIGGTLLAATLAWLAAQGEDRVASATFFTTLLDFSDVGELSVFIDDAQIRKIEEYMAEKGFLEGHQMANVFNMLRENDLIWSFVVNNYLLGKAPMPFDLLYWNCDSTRMPAAMHSFYLRNMYLENKLCQPGGITLGGVPIDLGKIEVPAYFISAREDHIAPWKSTYAGARKLSGPVRFVLGGSGHIAGIVNPPSANKYGYSTNPALPGSPEQWLEQATAHEGSWWLDWAKWVEAHQGKLVAARTPGRKLKPLEDAPGSYVKIRL</sequence>
<dbReference type="SUPFAM" id="SSF53474">
    <property type="entry name" value="alpha/beta-Hydrolases"/>
    <property type="match status" value="1"/>
</dbReference>
<dbReference type="RefSeq" id="WP_284099842.1">
    <property type="nucleotide sequence ID" value="NZ_JARRAF010000005.1"/>
</dbReference>
<evidence type="ECO:0000256" key="4">
    <source>
        <dbReference type="ARBA" id="ARBA00023315"/>
    </source>
</evidence>
<dbReference type="Proteomes" id="UP001172778">
    <property type="component" value="Unassembled WGS sequence"/>
</dbReference>
<dbReference type="InterPro" id="IPR051321">
    <property type="entry name" value="PHA/PHB_synthase"/>
</dbReference>
<name>A0ABT7DTZ2_9NEIS</name>
<dbReference type="Pfam" id="PF07167">
    <property type="entry name" value="PhaC_N"/>
    <property type="match status" value="1"/>
</dbReference>